<feature type="chain" id="PRO_5035928103" evidence="1">
    <location>
        <begin position="32"/>
        <end position="196"/>
    </location>
</feature>
<keyword evidence="3" id="KW-1185">Reference proteome</keyword>
<protein>
    <submittedName>
        <fullName evidence="2">Carboxypeptidase</fullName>
    </submittedName>
</protein>
<evidence type="ECO:0000313" key="3">
    <source>
        <dbReference type="Proteomes" id="UP000605970"/>
    </source>
</evidence>
<name>A0A8S9ZKK5_9BILA</name>
<organism evidence="2 3">
    <name type="scientific">Meloidogyne graminicola</name>
    <dbReference type="NCBI Taxonomy" id="189291"/>
    <lineage>
        <taxon>Eukaryota</taxon>
        <taxon>Metazoa</taxon>
        <taxon>Ecdysozoa</taxon>
        <taxon>Nematoda</taxon>
        <taxon>Chromadorea</taxon>
        <taxon>Rhabditida</taxon>
        <taxon>Tylenchina</taxon>
        <taxon>Tylenchomorpha</taxon>
        <taxon>Tylenchoidea</taxon>
        <taxon>Meloidogynidae</taxon>
        <taxon>Meloidogyninae</taxon>
        <taxon>Meloidogyne</taxon>
    </lineage>
</organism>
<dbReference type="Proteomes" id="UP000605970">
    <property type="component" value="Unassembled WGS sequence"/>
</dbReference>
<keyword evidence="2" id="KW-0378">Hydrolase</keyword>
<keyword evidence="2" id="KW-0645">Protease</keyword>
<keyword evidence="2" id="KW-0121">Carboxypeptidase</keyword>
<evidence type="ECO:0000313" key="2">
    <source>
        <dbReference type="EMBL" id="KAF7633673.1"/>
    </source>
</evidence>
<dbReference type="GO" id="GO:0004180">
    <property type="term" value="F:carboxypeptidase activity"/>
    <property type="evidence" value="ECO:0007669"/>
    <property type="project" value="UniProtKB-KW"/>
</dbReference>
<sequence length="196" mass="23402">MINYFKFNNFKNILIFILLLVFLLNISLIECNNNNNNNLFATIIIKSTFFSNIRKNQLILNKINFIQPFKLKLTELFKLFANEELWEMFEVAEFKYNELKRHTTQIMFRVKDKSKILNKLGPDFLIVLNVTINRLEEISFLMFIHELYYNILIELENSEELLFYICQYKWLLATLNTIKNNCPIPPTPQQSPNSSN</sequence>
<dbReference type="EMBL" id="JABEBT010000072">
    <property type="protein sequence ID" value="KAF7633673.1"/>
    <property type="molecule type" value="Genomic_DNA"/>
</dbReference>
<accession>A0A8S9ZKK5</accession>
<keyword evidence="1" id="KW-0732">Signal</keyword>
<comment type="caution">
    <text evidence="2">The sequence shown here is derived from an EMBL/GenBank/DDBJ whole genome shotgun (WGS) entry which is preliminary data.</text>
</comment>
<feature type="signal peptide" evidence="1">
    <location>
        <begin position="1"/>
        <end position="31"/>
    </location>
</feature>
<dbReference type="AlphaFoldDB" id="A0A8S9ZKK5"/>
<reference evidence="2" key="1">
    <citation type="journal article" date="2020" name="Ecol. Evol.">
        <title>Genome structure and content of the rice root-knot nematode (Meloidogyne graminicola).</title>
        <authorList>
            <person name="Phan N.T."/>
            <person name="Danchin E.G.J."/>
            <person name="Klopp C."/>
            <person name="Perfus-Barbeoch L."/>
            <person name="Kozlowski D.K."/>
            <person name="Koutsovoulos G.D."/>
            <person name="Lopez-Roques C."/>
            <person name="Bouchez O."/>
            <person name="Zahm M."/>
            <person name="Besnard G."/>
            <person name="Bellafiore S."/>
        </authorList>
    </citation>
    <scope>NUCLEOTIDE SEQUENCE</scope>
    <source>
        <strain evidence="2">VN-18</strain>
    </source>
</reference>
<gene>
    <name evidence="2" type="ORF">Mgra_00006980</name>
</gene>
<evidence type="ECO:0000256" key="1">
    <source>
        <dbReference type="SAM" id="SignalP"/>
    </source>
</evidence>
<proteinExistence type="predicted"/>